<dbReference type="InterPro" id="IPR046347">
    <property type="entry name" value="bZIP_sf"/>
</dbReference>
<protein>
    <recommendedName>
        <fullName evidence="5">BZIP domain-containing protein</fullName>
    </recommendedName>
</protein>
<feature type="region of interest" description="Disordered" evidence="4">
    <location>
        <begin position="78"/>
        <end position="99"/>
    </location>
</feature>
<dbReference type="InterPro" id="IPR004827">
    <property type="entry name" value="bZIP"/>
</dbReference>
<gene>
    <name evidence="6" type="ORF">EC973_004107</name>
</gene>
<evidence type="ECO:0000256" key="1">
    <source>
        <dbReference type="ARBA" id="ARBA00004123"/>
    </source>
</evidence>
<organism evidence="6 7">
    <name type="scientific">Apophysomyces ossiformis</name>
    <dbReference type="NCBI Taxonomy" id="679940"/>
    <lineage>
        <taxon>Eukaryota</taxon>
        <taxon>Fungi</taxon>
        <taxon>Fungi incertae sedis</taxon>
        <taxon>Mucoromycota</taxon>
        <taxon>Mucoromycotina</taxon>
        <taxon>Mucoromycetes</taxon>
        <taxon>Mucorales</taxon>
        <taxon>Mucorineae</taxon>
        <taxon>Mucoraceae</taxon>
        <taxon>Apophysomyces</taxon>
    </lineage>
</organism>
<dbReference type="CDD" id="cd14688">
    <property type="entry name" value="bZIP_YAP"/>
    <property type="match status" value="1"/>
</dbReference>
<feature type="compositionally biased region" description="Low complexity" evidence="4">
    <location>
        <begin position="41"/>
        <end position="56"/>
    </location>
</feature>
<keyword evidence="7" id="KW-1185">Reference proteome</keyword>
<evidence type="ECO:0000313" key="7">
    <source>
        <dbReference type="Proteomes" id="UP000605846"/>
    </source>
</evidence>
<sequence>MVQTSQKSMEQQVNSHQDPPIRECPLPSPERSQAQHAAPDASIQTSCSESSTSPASPILRHKMRYVVFDTVHEPFRVRRRPGRKSHPAAKEIRKEQNREAQRALRARKQRDLCNLHDIIRTLREERDSLTKELEKQKEEYEILKAEKWYLRGIALSLHFLCLQEKVRIPAHSPYFPLETLAGMAKTAPEAIDSYINACIRNNLSLDPTMGTHDPRPTKNPRAAASLNDPRKQCNASMNEQGVNDKKTRSAGPTAPRVNGKATVPSGSTELEDEEKSENKQNTSLVKPQFSSMAFIQWARLQLRIGYVFSGENFPKCIMQQTFIQNKVPHDARINSLPALARDRPILYRDMIDLDKYIEALITDHVFCGGDPLDLKNWQIK</sequence>
<dbReference type="Pfam" id="PF00170">
    <property type="entry name" value="bZIP_1"/>
    <property type="match status" value="1"/>
</dbReference>
<feature type="coiled-coil region" evidence="3">
    <location>
        <begin position="119"/>
        <end position="146"/>
    </location>
</feature>
<dbReference type="PROSITE" id="PS00036">
    <property type="entry name" value="BZIP_BASIC"/>
    <property type="match status" value="1"/>
</dbReference>
<dbReference type="InterPro" id="IPR050936">
    <property type="entry name" value="AP-1-like"/>
</dbReference>
<dbReference type="PANTHER" id="PTHR40621">
    <property type="entry name" value="TRANSCRIPTION FACTOR KAPC-RELATED"/>
    <property type="match status" value="1"/>
</dbReference>
<evidence type="ECO:0000259" key="5">
    <source>
        <dbReference type="PROSITE" id="PS50217"/>
    </source>
</evidence>
<feature type="region of interest" description="Disordered" evidence="4">
    <location>
        <begin position="1"/>
        <end position="56"/>
    </location>
</feature>
<dbReference type="Gene3D" id="1.20.5.170">
    <property type="match status" value="1"/>
</dbReference>
<feature type="compositionally biased region" description="Basic and acidic residues" evidence="4">
    <location>
        <begin position="88"/>
        <end position="99"/>
    </location>
</feature>
<dbReference type="PANTHER" id="PTHR40621:SF6">
    <property type="entry name" value="AP-1-LIKE TRANSCRIPTION FACTOR YAP1-RELATED"/>
    <property type="match status" value="1"/>
</dbReference>
<evidence type="ECO:0000256" key="3">
    <source>
        <dbReference type="SAM" id="Coils"/>
    </source>
</evidence>
<dbReference type="PROSITE" id="PS50217">
    <property type="entry name" value="BZIP"/>
    <property type="match status" value="1"/>
</dbReference>
<feature type="compositionally biased region" description="Basic residues" evidence="4">
    <location>
        <begin position="78"/>
        <end position="87"/>
    </location>
</feature>
<evidence type="ECO:0000256" key="4">
    <source>
        <dbReference type="SAM" id="MobiDB-lite"/>
    </source>
</evidence>
<dbReference type="GO" id="GO:0000976">
    <property type="term" value="F:transcription cis-regulatory region binding"/>
    <property type="evidence" value="ECO:0007669"/>
    <property type="project" value="InterPro"/>
</dbReference>
<dbReference type="Proteomes" id="UP000605846">
    <property type="component" value="Unassembled WGS sequence"/>
</dbReference>
<comment type="caution">
    <text evidence="6">The sequence shown here is derived from an EMBL/GenBank/DDBJ whole genome shotgun (WGS) entry which is preliminary data.</text>
</comment>
<feature type="region of interest" description="Disordered" evidence="4">
    <location>
        <begin position="206"/>
        <end position="283"/>
    </location>
</feature>
<proteinExistence type="predicted"/>
<evidence type="ECO:0000313" key="6">
    <source>
        <dbReference type="EMBL" id="KAF7721814.1"/>
    </source>
</evidence>
<dbReference type="GO" id="GO:0001228">
    <property type="term" value="F:DNA-binding transcription activator activity, RNA polymerase II-specific"/>
    <property type="evidence" value="ECO:0007669"/>
    <property type="project" value="TreeGrafter"/>
</dbReference>
<dbReference type="OrthoDB" id="2593073at2759"/>
<dbReference type="SUPFAM" id="SSF57959">
    <property type="entry name" value="Leucine zipper domain"/>
    <property type="match status" value="1"/>
</dbReference>
<dbReference type="AlphaFoldDB" id="A0A8H7ELN1"/>
<keyword evidence="2" id="KW-0539">Nucleus</keyword>
<reference evidence="6" key="1">
    <citation type="submission" date="2020-01" db="EMBL/GenBank/DDBJ databases">
        <title>Genome Sequencing of Three Apophysomyces-Like Fungal Strains Confirms a Novel Fungal Genus in the Mucoromycota with divergent Burkholderia-like Endosymbiotic Bacteria.</title>
        <authorList>
            <person name="Stajich J.E."/>
            <person name="Macias A.M."/>
            <person name="Carter-House D."/>
            <person name="Lovett B."/>
            <person name="Kasson L.R."/>
            <person name="Berry K."/>
            <person name="Grigoriev I."/>
            <person name="Chang Y."/>
            <person name="Spatafora J."/>
            <person name="Kasson M.T."/>
        </authorList>
    </citation>
    <scope>NUCLEOTIDE SEQUENCE</scope>
    <source>
        <strain evidence="6">NRRL A-21654</strain>
    </source>
</reference>
<name>A0A8H7ELN1_9FUNG</name>
<keyword evidence="3" id="KW-0175">Coiled coil</keyword>
<accession>A0A8H7ELN1</accession>
<evidence type="ECO:0000256" key="2">
    <source>
        <dbReference type="ARBA" id="ARBA00023242"/>
    </source>
</evidence>
<feature type="compositionally biased region" description="Polar residues" evidence="4">
    <location>
        <begin position="1"/>
        <end position="17"/>
    </location>
</feature>
<comment type="subcellular location">
    <subcellularLocation>
        <location evidence="1">Nucleus</location>
    </subcellularLocation>
</comment>
<dbReference type="EMBL" id="JABAYA010000233">
    <property type="protein sequence ID" value="KAF7721814.1"/>
    <property type="molecule type" value="Genomic_DNA"/>
</dbReference>
<feature type="domain" description="BZIP" evidence="5">
    <location>
        <begin position="87"/>
        <end position="146"/>
    </location>
</feature>
<dbReference type="GO" id="GO:0090575">
    <property type="term" value="C:RNA polymerase II transcription regulator complex"/>
    <property type="evidence" value="ECO:0007669"/>
    <property type="project" value="TreeGrafter"/>
</dbReference>